<dbReference type="PROSITE" id="PS50977">
    <property type="entry name" value="HTH_TETR_2"/>
    <property type="match status" value="1"/>
</dbReference>
<reference evidence="5 6" key="1">
    <citation type="submission" date="2017-06" db="EMBL/GenBank/DDBJ databases">
        <title>Streptomyces albireticuli Genome sequencing and assembly.</title>
        <authorList>
            <person name="Wang Y."/>
            <person name="Du B."/>
            <person name="Ding Y."/>
            <person name="Liu H."/>
            <person name="Hou Q."/>
            <person name="Liu K."/>
            <person name="Yao L."/>
            <person name="Wang C."/>
        </authorList>
    </citation>
    <scope>NUCLEOTIDE SEQUENCE [LARGE SCALE GENOMIC DNA]</scope>
    <source>
        <strain evidence="5 6">MDJK11</strain>
    </source>
</reference>
<dbReference type="InterPro" id="IPR009057">
    <property type="entry name" value="Homeodomain-like_sf"/>
</dbReference>
<dbReference type="GO" id="GO:0006355">
    <property type="term" value="P:regulation of DNA-templated transcription"/>
    <property type="evidence" value="ECO:0007669"/>
    <property type="project" value="UniProtKB-ARBA"/>
</dbReference>
<gene>
    <name evidence="5" type="ORF">SMD11_1153</name>
</gene>
<name>A0A1Z2KXQ9_9ACTN</name>
<dbReference type="Pfam" id="PF17926">
    <property type="entry name" value="TetR_C_21"/>
    <property type="match status" value="1"/>
</dbReference>
<evidence type="ECO:0000256" key="2">
    <source>
        <dbReference type="PROSITE-ProRule" id="PRU00335"/>
    </source>
</evidence>
<dbReference type="PANTHER" id="PTHR30328">
    <property type="entry name" value="TRANSCRIPTIONAL REPRESSOR"/>
    <property type="match status" value="1"/>
</dbReference>
<sequence>MTTKRSRPGAAPEATEPPDRPRPRRAPKTEERQRDAERSRKLLLDAALEEFASHGLAGARVQDIAERAGVNKQLISYYFGGKHGLYRELQREWAEREALFAEEYAPLEEVAVRYLERGLADPRPARLAIWRGLSGDTQEIPEETSAITADLARLHRARERGEISADMDPGFLRLAVMGMVMAPIVMPQIAKEASGLDPSSPEFQEQYGEQIRRFLRHLSVPAQIEGYEPAGREP</sequence>
<dbReference type="Pfam" id="PF00440">
    <property type="entry name" value="TetR_N"/>
    <property type="match status" value="1"/>
</dbReference>
<proteinExistence type="predicted"/>
<evidence type="ECO:0000259" key="4">
    <source>
        <dbReference type="PROSITE" id="PS50977"/>
    </source>
</evidence>
<keyword evidence="1 2" id="KW-0238">DNA-binding</keyword>
<dbReference type="AlphaFoldDB" id="A0A1Z2KXQ9"/>
<dbReference type="Proteomes" id="UP000195755">
    <property type="component" value="Chromosome"/>
</dbReference>
<dbReference type="InterPro" id="IPR001647">
    <property type="entry name" value="HTH_TetR"/>
</dbReference>
<feature type="DNA-binding region" description="H-T-H motif" evidence="2">
    <location>
        <begin position="60"/>
        <end position="79"/>
    </location>
</feature>
<dbReference type="PANTHER" id="PTHR30328:SF54">
    <property type="entry name" value="HTH-TYPE TRANSCRIPTIONAL REPRESSOR SCO4008"/>
    <property type="match status" value="1"/>
</dbReference>
<dbReference type="InterPro" id="IPR050109">
    <property type="entry name" value="HTH-type_TetR-like_transc_reg"/>
</dbReference>
<dbReference type="Gene3D" id="1.10.357.10">
    <property type="entry name" value="Tetracycline Repressor, domain 2"/>
    <property type="match status" value="1"/>
</dbReference>
<feature type="region of interest" description="Disordered" evidence="3">
    <location>
        <begin position="1"/>
        <end position="39"/>
    </location>
</feature>
<accession>A0A1Z2KXQ9</accession>
<dbReference type="RefSeq" id="WP_087925369.1">
    <property type="nucleotide sequence ID" value="NZ_CP021744.1"/>
</dbReference>
<dbReference type="KEGG" id="salj:SMD11_1153"/>
<evidence type="ECO:0000313" key="5">
    <source>
        <dbReference type="EMBL" id="ARZ66816.1"/>
    </source>
</evidence>
<dbReference type="SUPFAM" id="SSF46689">
    <property type="entry name" value="Homeodomain-like"/>
    <property type="match status" value="1"/>
</dbReference>
<dbReference type="OrthoDB" id="4726108at2"/>
<dbReference type="GO" id="GO:0003677">
    <property type="term" value="F:DNA binding"/>
    <property type="evidence" value="ECO:0007669"/>
    <property type="project" value="UniProtKB-UniRule"/>
</dbReference>
<protein>
    <recommendedName>
        <fullName evidence="4">HTH tetR-type domain-containing protein</fullName>
    </recommendedName>
</protein>
<dbReference type="SUPFAM" id="SSF48498">
    <property type="entry name" value="Tetracyclin repressor-like, C-terminal domain"/>
    <property type="match status" value="1"/>
</dbReference>
<evidence type="ECO:0000313" key="6">
    <source>
        <dbReference type="Proteomes" id="UP000195755"/>
    </source>
</evidence>
<evidence type="ECO:0000256" key="1">
    <source>
        <dbReference type="ARBA" id="ARBA00023125"/>
    </source>
</evidence>
<dbReference type="PRINTS" id="PR00455">
    <property type="entry name" value="HTHTETR"/>
</dbReference>
<organism evidence="5 6">
    <name type="scientific">Streptomyces albireticuli</name>
    <dbReference type="NCBI Taxonomy" id="1940"/>
    <lineage>
        <taxon>Bacteria</taxon>
        <taxon>Bacillati</taxon>
        <taxon>Actinomycetota</taxon>
        <taxon>Actinomycetes</taxon>
        <taxon>Kitasatosporales</taxon>
        <taxon>Streptomycetaceae</taxon>
        <taxon>Streptomyces</taxon>
    </lineage>
</organism>
<feature type="domain" description="HTH tetR-type" evidence="4">
    <location>
        <begin position="37"/>
        <end position="97"/>
    </location>
</feature>
<feature type="compositionally biased region" description="Basic and acidic residues" evidence="3">
    <location>
        <begin position="17"/>
        <end position="39"/>
    </location>
</feature>
<dbReference type="InterPro" id="IPR036271">
    <property type="entry name" value="Tet_transcr_reg_TetR-rel_C_sf"/>
</dbReference>
<evidence type="ECO:0000256" key="3">
    <source>
        <dbReference type="SAM" id="MobiDB-lite"/>
    </source>
</evidence>
<dbReference type="InterPro" id="IPR041467">
    <property type="entry name" value="Sco4008_C"/>
</dbReference>
<dbReference type="EMBL" id="CP021744">
    <property type="protein sequence ID" value="ARZ66816.1"/>
    <property type="molecule type" value="Genomic_DNA"/>
</dbReference>